<dbReference type="RefSeq" id="WP_014557492.1">
    <property type="nucleotide sequence ID" value="NC_017461.1"/>
</dbReference>
<gene>
    <name evidence="1" type="ordered locus">FFONT_0353</name>
</gene>
<dbReference type="InterPro" id="IPR013321">
    <property type="entry name" value="Arc_rbn_hlx_hlx"/>
</dbReference>
<dbReference type="OrthoDB" id="25654at2157"/>
<evidence type="ECO:0000313" key="1">
    <source>
        <dbReference type="EMBL" id="AFH42343.1"/>
    </source>
</evidence>
<dbReference type="CDD" id="cd22231">
    <property type="entry name" value="RHH_NikR_HicB-like"/>
    <property type="match status" value="2"/>
</dbReference>
<dbReference type="PANTHER" id="PTHR34719:SF2">
    <property type="entry name" value="NICKEL-RESPONSIVE REGULATOR"/>
    <property type="match status" value="1"/>
</dbReference>
<dbReference type="Gene3D" id="1.10.1220.10">
    <property type="entry name" value="Met repressor-like"/>
    <property type="match status" value="1"/>
</dbReference>
<dbReference type="InterPro" id="IPR050192">
    <property type="entry name" value="CopG/NikR_regulator"/>
</dbReference>
<evidence type="ECO:0000313" key="2">
    <source>
        <dbReference type="Proteomes" id="UP000007391"/>
    </source>
</evidence>
<dbReference type="SUPFAM" id="SSF47598">
    <property type="entry name" value="Ribbon-helix-helix"/>
    <property type="match status" value="2"/>
</dbReference>
<dbReference type="STRING" id="1163730.FFONT_0353"/>
<protein>
    <submittedName>
        <fullName evidence="1">Uncharacterized protein</fullName>
    </submittedName>
</protein>
<name>I0A036_FERFK</name>
<dbReference type="GO" id="GO:0003677">
    <property type="term" value="F:DNA binding"/>
    <property type="evidence" value="ECO:0007669"/>
    <property type="project" value="TreeGrafter"/>
</dbReference>
<dbReference type="EMBL" id="CP003423">
    <property type="protein sequence ID" value="AFH42343.1"/>
    <property type="molecule type" value="Genomic_DNA"/>
</dbReference>
<reference evidence="2" key="1">
    <citation type="submission" date="2012-03" db="EMBL/GenBank/DDBJ databases">
        <title>Fervidicoccus fontis complete genome analysis confirms its distinct phylogenetic position and predicts its environmental function.</title>
        <authorList>
            <person name="Lebedinsky A.V."/>
            <person name="Mardanov A.V."/>
            <person name="Gumerov V.M."/>
            <person name="Beletsky A.V."/>
            <person name="Kublanov I.V."/>
            <person name="Perevalova A.A."/>
            <person name="Bonch-Osmolovskaya E.A."/>
            <person name="Ravin N.V."/>
            <person name="Skryabin K.G."/>
        </authorList>
    </citation>
    <scope>NUCLEOTIDE SEQUENCE [LARGE SCALE GENOMIC DNA]</scope>
    <source>
        <strain evidence="2">DSM 19380 / VKM B-2539 / Kam940</strain>
    </source>
</reference>
<dbReference type="InterPro" id="IPR010985">
    <property type="entry name" value="Ribbon_hlx_hlx"/>
</dbReference>
<dbReference type="PANTHER" id="PTHR34719">
    <property type="entry name" value="NICKEL-RESPONSIVE REGULATOR"/>
    <property type="match status" value="1"/>
</dbReference>
<dbReference type="KEGG" id="ffo:FFONT_0353"/>
<dbReference type="GO" id="GO:0006355">
    <property type="term" value="P:regulation of DNA-templated transcription"/>
    <property type="evidence" value="ECO:0007669"/>
    <property type="project" value="InterPro"/>
</dbReference>
<keyword evidence="2" id="KW-1185">Reference proteome</keyword>
<dbReference type="eggNOG" id="arCOG01009">
    <property type="taxonomic scope" value="Archaea"/>
</dbReference>
<dbReference type="Proteomes" id="UP000007391">
    <property type="component" value="Chromosome"/>
</dbReference>
<sequence length="126" mass="14939">MPSDIIFIADKKESSRFELIINSVKIVSFRVDENLKKWIESAWKENGFSSRSDYLRNIIEDVVINTDKYNFKNNGLLPFKCKYTVTFKIDNSLLEKLDKIVEKKGYYTRSDFLRDLFNYLMNLTAE</sequence>
<dbReference type="eggNOG" id="arCOG01010">
    <property type="taxonomic scope" value="Archaea"/>
</dbReference>
<dbReference type="InParanoid" id="I0A036"/>
<dbReference type="GeneID" id="12449424"/>
<proteinExistence type="predicted"/>
<reference evidence="1 2" key="2">
    <citation type="journal article" date="2014" name="Extremophiles">
        <title>Analysis of the complete genome of Fervidococcus fontis confirms the distinct phylogenetic position of the order Fervidicoccales and suggests its environmental function.</title>
        <authorList>
            <person name="Lebedinsky A.V."/>
            <person name="Mardanov A.V."/>
            <person name="Kublanov I.V."/>
            <person name="Gumerov V.M."/>
            <person name="Beletsky A.V."/>
            <person name="Perevalova A.A."/>
            <person name="Bidzhieva S.Kh."/>
            <person name="Bonch-Osmolovskaya E.A."/>
            <person name="Skryabin K.G."/>
            <person name="Ravin N.V."/>
        </authorList>
    </citation>
    <scope>NUCLEOTIDE SEQUENCE [LARGE SCALE GENOMIC DNA]</scope>
    <source>
        <strain evidence="2">DSM 19380 / VKM B-2539 / Kam940</strain>
    </source>
</reference>
<accession>I0A036</accession>
<dbReference type="AlphaFoldDB" id="I0A036"/>
<dbReference type="HOGENOM" id="CLU_1976434_0_0_2"/>
<organism evidence="1 2">
    <name type="scientific">Fervidicoccus fontis (strain DSM 19380 / JCM 18336 / VKM B-2539 / Kam940)</name>
    <dbReference type="NCBI Taxonomy" id="1163730"/>
    <lineage>
        <taxon>Archaea</taxon>
        <taxon>Thermoproteota</taxon>
        <taxon>Thermoprotei</taxon>
        <taxon>Fervidicoccales</taxon>
        <taxon>Fervidicoccaceae</taxon>
        <taxon>Fervidicoccus</taxon>
    </lineage>
</organism>